<keyword evidence="13" id="KW-0472">Membrane</keyword>
<organism evidence="21 22">
    <name type="scientific">Magallana gigas</name>
    <name type="common">Pacific oyster</name>
    <name type="synonym">Crassostrea gigas</name>
    <dbReference type="NCBI Taxonomy" id="29159"/>
    <lineage>
        <taxon>Eukaryota</taxon>
        <taxon>Metazoa</taxon>
        <taxon>Spiralia</taxon>
        <taxon>Lophotrochozoa</taxon>
        <taxon>Mollusca</taxon>
        <taxon>Bivalvia</taxon>
        <taxon>Autobranchia</taxon>
        <taxon>Pteriomorphia</taxon>
        <taxon>Ostreida</taxon>
        <taxon>Ostreoidea</taxon>
        <taxon>Ostreidae</taxon>
        <taxon>Magallana</taxon>
    </lineage>
</organism>
<name>A0A8W8JU53_MAGGI</name>
<comment type="subcellular location">
    <subcellularLocation>
        <location evidence="1">Peroxisome membrane</location>
        <topology evidence="1">Multi-pass membrane protein</topology>
    </subcellularLocation>
</comment>
<dbReference type="InterPro" id="IPR006845">
    <property type="entry name" value="Pex_N"/>
</dbReference>
<dbReference type="Gene3D" id="3.30.40.10">
    <property type="entry name" value="Zinc/RING finger domain, C3HC4 (zinc finger)"/>
    <property type="match status" value="1"/>
</dbReference>
<evidence type="ECO:0000256" key="6">
    <source>
        <dbReference type="ARBA" id="ARBA00022692"/>
    </source>
</evidence>
<keyword evidence="11" id="KW-0653">Protein transport</keyword>
<evidence type="ECO:0000256" key="12">
    <source>
        <dbReference type="ARBA" id="ARBA00022989"/>
    </source>
</evidence>
<dbReference type="Pfam" id="PF00097">
    <property type="entry name" value="zf-C3HC4"/>
    <property type="match status" value="1"/>
</dbReference>
<evidence type="ECO:0000256" key="9">
    <source>
        <dbReference type="ARBA" id="ARBA00022786"/>
    </source>
</evidence>
<keyword evidence="14" id="KW-0576">Peroxisome</keyword>
<dbReference type="PANTHER" id="PTHR48178">
    <property type="entry name" value="PEROXISOME BIOGENESIS FACTOR 2"/>
    <property type="match status" value="1"/>
</dbReference>
<keyword evidence="8 19" id="KW-0863">Zinc-finger</keyword>
<comment type="similarity">
    <text evidence="3">Belongs to the pex2/pex10/pex12 family.</text>
</comment>
<dbReference type="EC" id="2.3.2.36" evidence="17"/>
<keyword evidence="12" id="KW-1133">Transmembrane helix</keyword>
<keyword evidence="6" id="KW-0812">Transmembrane</keyword>
<dbReference type="GO" id="GO:0016558">
    <property type="term" value="P:protein import into peroxisome matrix"/>
    <property type="evidence" value="ECO:0007669"/>
    <property type="project" value="InterPro"/>
</dbReference>
<dbReference type="GO" id="GO:0005778">
    <property type="term" value="C:peroxisomal membrane"/>
    <property type="evidence" value="ECO:0007669"/>
    <property type="project" value="UniProtKB-SubCell"/>
</dbReference>
<dbReference type="PANTHER" id="PTHR48178:SF1">
    <property type="entry name" value="PEROXISOME BIOGENESIS FACTOR 2"/>
    <property type="match status" value="1"/>
</dbReference>
<dbReference type="InterPro" id="IPR017907">
    <property type="entry name" value="Znf_RING_CS"/>
</dbReference>
<keyword evidence="10" id="KW-0862">Zinc</keyword>
<dbReference type="CDD" id="cd16526">
    <property type="entry name" value="RING-HC_PEX2"/>
    <property type="match status" value="1"/>
</dbReference>
<evidence type="ECO:0000256" key="8">
    <source>
        <dbReference type="ARBA" id="ARBA00022771"/>
    </source>
</evidence>
<dbReference type="InterPro" id="IPR001841">
    <property type="entry name" value="Znf_RING"/>
</dbReference>
<evidence type="ECO:0000256" key="16">
    <source>
        <dbReference type="ARBA" id="ARBA00034438"/>
    </source>
</evidence>
<keyword evidence="5" id="KW-0808">Transferase</keyword>
<dbReference type="InterPro" id="IPR018957">
    <property type="entry name" value="Znf_C3HC4_RING-type"/>
</dbReference>
<evidence type="ECO:0000256" key="7">
    <source>
        <dbReference type="ARBA" id="ARBA00022723"/>
    </source>
</evidence>
<keyword evidence="22" id="KW-1185">Reference proteome</keyword>
<evidence type="ECO:0000256" key="4">
    <source>
        <dbReference type="ARBA" id="ARBA00022448"/>
    </source>
</evidence>
<evidence type="ECO:0000256" key="17">
    <source>
        <dbReference type="ARBA" id="ARBA00034523"/>
    </source>
</evidence>
<feature type="domain" description="RING-type" evidence="20">
    <location>
        <begin position="197"/>
        <end position="237"/>
    </location>
</feature>
<dbReference type="InterPro" id="IPR045859">
    <property type="entry name" value="RING-HC_PEX2"/>
</dbReference>
<reference evidence="21" key="1">
    <citation type="submission" date="2022-08" db="UniProtKB">
        <authorList>
            <consortium name="EnsemblMetazoa"/>
        </authorList>
    </citation>
    <scope>IDENTIFICATION</scope>
    <source>
        <strain evidence="21">05x7-T-G4-1.051#20</strain>
    </source>
</reference>
<dbReference type="Proteomes" id="UP000005408">
    <property type="component" value="Unassembled WGS sequence"/>
</dbReference>
<dbReference type="PROSITE" id="PS00518">
    <property type="entry name" value="ZF_RING_1"/>
    <property type="match status" value="1"/>
</dbReference>
<evidence type="ECO:0000259" key="20">
    <source>
        <dbReference type="PROSITE" id="PS50089"/>
    </source>
</evidence>
<sequence length="254" mass="29650">MDKNMQVPERLRKITLTISSLLFQFTIYAHDSTIGQQILNLKYSGSEGQSLWMSRRQKILYGLILIVCPWLRERAETLASFVGLSKYQAKIRKVLRWLDISLKLAAVWNFLVFLQRGVYQTITERLLGIQAMFPSRQGIRQVSFEYMTRELLWHGFSEFLFFTLPLVNFQRVKNFVRRHILNHHEDPALDGLRVMECAVCEDVPTNPQEIGCPHLFCYYCIQSNYKADPGFSCPRCRTSIPSVDSIRPYRTVIS</sequence>
<evidence type="ECO:0000256" key="13">
    <source>
        <dbReference type="ARBA" id="ARBA00023136"/>
    </source>
</evidence>
<keyword evidence="9" id="KW-0833">Ubl conjugation pathway</keyword>
<dbReference type="InterPro" id="IPR025654">
    <property type="entry name" value="PEX2/10"/>
</dbReference>
<dbReference type="Pfam" id="PF04757">
    <property type="entry name" value="Pex2_Pex12"/>
    <property type="match status" value="1"/>
</dbReference>
<keyword evidence="7" id="KW-0479">Metal-binding</keyword>
<evidence type="ECO:0000256" key="19">
    <source>
        <dbReference type="PROSITE-ProRule" id="PRU00175"/>
    </source>
</evidence>
<comment type="catalytic activity">
    <reaction evidence="16">
        <text>[E2 ubiquitin-conjugating enzyme]-S-ubiquitinyl-L-cysteine + [acceptor protein]-L-cysteine = [E2 ubiquitin-conjugating enzyme]-L-cysteine + [acceptor protein]-S-ubiquitinyl-L-cysteine.</text>
        <dbReference type="EC" id="2.3.2.36"/>
    </reaction>
</comment>
<dbReference type="AlphaFoldDB" id="A0A8W8JU53"/>
<evidence type="ECO:0000256" key="1">
    <source>
        <dbReference type="ARBA" id="ARBA00004585"/>
    </source>
</evidence>
<dbReference type="InterPro" id="IPR013083">
    <property type="entry name" value="Znf_RING/FYVE/PHD"/>
</dbReference>
<comment type="pathway">
    <text evidence="2">Protein modification; protein ubiquitination.</text>
</comment>
<evidence type="ECO:0000256" key="10">
    <source>
        <dbReference type="ARBA" id="ARBA00022833"/>
    </source>
</evidence>
<evidence type="ECO:0000256" key="3">
    <source>
        <dbReference type="ARBA" id="ARBA00008704"/>
    </source>
</evidence>
<evidence type="ECO:0000256" key="14">
    <source>
        <dbReference type="ARBA" id="ARBA00023140"/>
    </source>
</evidence>
<evidence type="ECO:0000256" key="15">
    <source>
        <dbReference type="ARBA" id="ARBA00032511"/>
    </source>
</evidence>
<dbReference type="GO" id="GO:0061630">
    <property type="term" value="F:ubiquitin protein ligase activity"/>
    <property type="evidence" value="ECO:0007669"/>
    <property type="project" value="UniProtKB-EC"/>
</dbReference>
<evidence type="ECO:0000256" key="18">
    <source>
        <dbReference type="ARBA" id="ARBA00034543"/>
    </source>
</evidence>
<proteinExistence type="inferred from homology"/>
<protein>
    <recommendedName>
        <fullName evidence="18">Peroxisome biogenesis factor 2</fullName>
        <ecNumber evidence="17">2.3.2.36</ecNumber>
    </recommendedName>
    <alternativeName>
        <fullName evidence="15">Peroxin-2</fullName>
    </alternativeName>
</protein>
<evidence type="ECO:0000256" key="2">
    <source>
        <dbReference type="ARBA" id="ARBA00004906"/>
    </source>
</evidence>
<evidence type="ECO:0000313" key="22">
    <source>
        <dbReference type="Proteomes" id="UP000005408"/>
    </source>
</evidence>
<dbReference type="SUPFAM" id="SSF57850">
    <property type="entry name" value="RING/U-box"/>
    <property type="match status" value="1"/>
</dbReference>
<dbReference type="EnsemblMetazoa" id="G21074.2">
    <property type="protein sequence ID" value="G21074.2:cds"/>
    <property type="gene ID" value="G21074"/>
</dbReference>
<evidence type="ECO:0000313" key="21">
    <source>
        <dbReference type="EnsemblMetazoa" id="G21074.2:cds"/>
    </source>
</evidence>
<evidence type="ECO:0000256" key="11">
    <source>
        <dbReference type="ARBA" id="ARBA00022927"/>
    </source>
</evidence>
<accession>A0A8W8JU53</accession>
<dbReference type="GO" id="GO:0008270">
    <property type="term" value="F:zinc ion binding"/>
    <property type="evidence" value="ECO:0007669"/>
    <property type="project" value="UniProtKB-KW"/>
</dbReference>
<dbReference type="PROSITE" id="PS50089">
    <property type="entry name" value="ZF_RING_2"/>
    <property type="match status" value="1"/>
</dbReference>
<keyword evidence="4" id="KW-0813">Transport</keyword>
<dbReference type="SMART" id="SM00184">
    <property type="entry name" value="RING"/>
    <property type="match status" value="1"/>
</dbReference>
<evidence type="ECO:0000256" key="5">
    <source>
        <dbReference type="ARBA" id="ARBA00022679"/>
    </source>
</evidence>